<dbReference type="Proteomes" id="UP000252519">
    <property type="component" value="Unassembled WGS sequence"/>
</dbReference>
<keyword evidence="4 5" id="KW-0732">Signal</keyword>
<accession>A0A368GZ40</accession>
<dbReference type="GO" id="GO:0005576">
    <property type="term" value="C:extracellular region"/>
    <property type="evidence" value="ECO:0007669"/>
    <property type="project" value="UniProtKB-SubCell"/>
</dbReference>
<comment type="caution">
    <text evidence="6">The sequence shown here is derived from an EMBL/GenBank/DDBJ whole genome shotgun (WGS) entry which is preliminary data.</text>
</comment>
<dbReference type="PANTHER" id="PTHR21700">
    <property type="entry name" value="TRANSTHYRETIN-LIKE FAMILY PROTEIN-RELATED"/>
    <property type="match status" value="1"/>
</dbReference>
<evidence type="ECO:0000313" key="6">
    <source>
        <dbReference type="EMBL" id="RCN48260.1"/>
    </source>
</evidence>
<name>A0A368GZ40_ANCCA</name>
<proteinExistence type="inferred from homology"/>
<dbReference type="EMBL" id="JOJR01000049">
    <property type="protein sequence ID" value="RCN48260.1"/>
    <property type="molecule type" value="Genomic_DNA"/>
</dbReference>
<feature type="signal peptide" evidence="5">
    <location>
        <begin position="1"/>
        <end position="22"/>
    </location>
</feature>
<sequence>MLRIPLNTVLFLSVAIFHATRAEKSVAAKGNLTCDGFPAGQILVRLFGLHEDSIELLEQTHSDEAGRFELVGRSRSNENWRPVLNIYHDCEDAKNPGRRKMNFLLPRKYVTEGATPQSVFDLGAWNLQTSVKEDEERVDKITRRRRRGGEKTKAVARERNSTLDRYENPDDRVDPCQPIFLLTCSIFKNTILLYFIYHLHKTFTLSYNESTIAAQSSQKFAEIPEKAYIFEDSIELFLNVLHKKKLNLPETSASCQKIHDYMNMIYLKLLLLLLVNSCVSFRKQGAAVKGRLLCGDKALRNAKVKLYDLDRNPGDSDDLLDEKYTDKNGEFAVTGTTRELTDIEPVLYIYHDCDDGIRPCQKKITLIVPKRFIHGGTPTEWLDIGAVNLEMTFPEQDRSCNH</sequence>
<feature type="chain" id="PRO_5016679951" evidence="5">
    <location>
        <begin position="23"/>
        <end position="402"/>
    </location>
</feature>
<evidence type="ECO:0000256" key="5">
    <source>
        <dbReference type="SAM" id="SignalP"/>
    </source>
</evidence>
<organism evidence="6 7">
    <name type="scientific">Ancylostoma caninum</name>
    <name type="common">Dog hookworm</name>
    <dbReference type="NCBI Taxonomy" id="29170"/>
    <lineage>
        <taxon>Eukaryota</taxon>
        <taxon>Metazoa</taxon>
        <taxon>Ecdysozoa</taxon>
        <taxon>Nematoda</taxon>
        <taxon>Chromadorea</taxon>
        <taxon>Rhabditida</taxon>
        <taxon>Rhabditina</taxon>
        <taxon>Rhabditomorpha</taxon>
        <taxon>Strongyloidea</taxon>
        <taxon>Ancylostomatidae</taxon>
        <taxon>Ancylostomatinae</taxon>
        <taxon>Ancylostoma</taxon>
    </lineage>
</organism>
<comment type="similarity">
    <text evidence="2">Belongs to the nematode transthyretin-like family.</text>
</comment>
<reference evidence="6 7" key="1">
    <citation type="submission" date="2014-10" db="EMBL/GenBank/DDBJ databases">
        <title>Draft genome of the hookworm Ancylostoma caninum.</title>
        <authorList>
            <person name="Mitreva M."/>
        </authorList>
    </citation>
    <scope>NUCLEOTIDE SEQUENCE [LARGE SCALE GENOMIC DNA]</scope>
    <source>
        <strain evidence="6 7">Baltimore</strain>
    </source>
</reference>
<keyword evidence="7" id="KW-1185">Reference proteome</keyword>
<evidence type="ECO:0000313" key="7">
    <source>
        <dbReference type="Proteomes" id="UP000252519"/>
    </source>
</evidence>
<gene>
    <name evidence="6" type="ORF">ANCCAN_05675</name>
</gene>
<dbReference type="OrthoDB" id="5830490at2759"/>
<dbReference type="Gene3D" id="2.60.40.3330">
    <property type="match status" value="2"/>
</dbReference>
<dbReference type="AlphaFoldDB" id="A0A368GZ40"/>
<dbReference type="InterPro" id="IPR038479">
    <property type="entry name" value="Transthyretin-like_sf"/>
</dbReference>
<keyword evidence="3" id="KW-0964">Secreted</keyword>
<protein>
    <submittedName>
        <fullName evidence="6">Transthyretin-like family protein</fullName>
    </submittedName>
</protein>
<comment type="subcellular location">
    <subcellularLocation>
        <location evidence="1">Secreted</location>
    </subcellularLocation>
</comment>
<dbReference type="GO" id="GO:0009986">
    <property type="term" value="C:cell surface"/>
    <property type="evidence" value="ECO:0007669"/>
    <property type="project" value="InterPro"/>
</dbReference>
<evidence type="ECO:0000256" key="3">
    <source>
        <dbReference type="ARBA" id="ARBA00022525"/>
    </source>
</evidence>
<evidence type="ECO:0000256" key="4">
    <source>
        <dbReference type="ARBA" id="ARBA00022729"/>
    </source>
</evidence>
<dbReference type="Pfam" id="PF01060">
    <property type="entry name" value="TTR-52"/>
    <property type="match status" value="2"/>
</dbReference>
<evidence type="ECO:0000256" key="2">
    <source>
        <dbReference type="ARBA" id="ARBA00010112"/>
    </source>
</evidence>
<dbReference type="InterPro" id="IPR001534">
    <property type="entry name" value="Transthyretin-like"/>
</dbReference>
<evidence type="ECO:0000256" key="1">
    <source>
        <dbReference type="ARBA" id="ARBA00004613"/>
    </source>
</evidence>
<dbReference type="PANTHER" id="PTHR21700:SF56">
    <property type="entry name" value="TRANSTHYRETIN-LIKE FAMILY PROTEIN"/>
    <property type="match status" value="1"/>
</dbReference>